<dbReference type="EMBL" id="DPPF01000225">
    <property type="protein sequence ID" value="HCW94110.1"/>
    <property type="molecule type" value="Genomic_DNA"/>
</dbReference>
<accession>A0A3D5QEP4</accession>
<dbReference type="Gene3D" id="3.60.20.10">
    <property type="entry name" value="Glutamine Phosphoribosylpyrophosphate, subunit 1, domain 1"/>
    <property type="match status" value="1"/>
</dbReference>
<protein>
    <submittedName>
        <fullName evidence="2">Glutamate synthase</fullName>
    </submittedName>
</protein>
<dbReference type="Proteomes" id="UP000262325">
    <property type="component" value="Unassembled WGS sequence"/>
</dbReference>
<reference evidence="2 3" key="1">
    <citation type="journal article" date="2018" name="Nat. Biotechnol.">
        <title>A standardized bacterial taxonomy based on genome phylogeny substantially revises the tree of life.</title>
        <authorList>
            <person name="Parks D.H."/>
            <person name="Chuvochina M."/>
            <person name="Waite D.W."/>
            <person name="Rinke C."/>
            <person name="Skarshewski A."/>
            <person name="Chaumeil P.A."/>
            <person name="Hugenholtz P."/>
        </authorList>
    </citation>
    <scope>NUCLEOTIDE SEQUENCE [LARGE SCALE GENOMIC DNA]</scope>
    <source>
        <strain evidence="2">UBA8672</strain>
    </source>
</reference>
<sequence>MCRIGAIKSKNYIQPKTALQLMRSQQKGHDNSGFAMVMQDLGGVFEKYKGLPILSMACTDDGIKLAEDILHKEGFARVFQWAPQVFPRDGLKIEPMPNYVFQVYQLPKLYKYAPESEKEELLVEMRLKIRKALDELDEGFIYSFWPDVVTLKEIGDPSDIGEYFDLWSENKDFSAKIISAQCRQNTNYDIVRYAAHPFFLQGYTAMANGENTFYEKNKNFQKNLYKGYLGFESDSQCFLYTLHYVHKVLNWPLIYYKHTITPLSFDEIDKREDNAVLSKIRSSLANLEINGPNTIIGVLPDGSVFNCCDSKKLRPVVVGKNNDTVIITSEVSGLNDVMPERNWEDDIYTHEREMIYVNNDLEVQRWHQ</sequence>
<evidence type="ECO:0000259" key="1">
    <source>
        <dbReference type="PROSITE" id="PS51278"/>
    </source>
</evidence>
<evidence type="ECO:0000313" key="2">
    <source>
        <dbReference type="EMBL" id="HCW94110.1"/>
    </source>
</evidence>
<dbReference type="InterPro" id="IPR017932">
    <property type="entry name" value="GATase_2_dom"/>
</dbReference>
<organism evidence="2 3">
    <name type="scientific">Flexistipes sinusarabici</name>
    <dbReference type="NCBI Taxonomy" id="2352"/>
    <lineage>
        <taxon>Bacteria</taxon>
        <taxon>Pseudomonadati</taxon>
        <taxon>Deferribacterota</taxon>
        <taxon>Deferribacteres</taxon>
        <taxon>Deferribacterales</taxon>
        <taxon>Flexistipitaceae</taxon>
        <taxon>Flexistipes</taxon>
    </lineage>
</organism>
<proteinExistence type="predicted"/>
<dbReference type="SUPFAM" id="SSF56235">
    <property type="entry name" value="N-terminal nucleophile aminohydrolases (Ntn hydrolases)"/>
    <property type="match status" value="1"/>
</dbReference>
<dbReference type="PROSITE" id="PS51278">
    <property type="entry name" value="GATASE_TYPE_2"/>
    <property type="match status" value="1"/>
</dbReference>
<gene>
    <name evidence="2" type="ORF">DHM44_10570</name>
</gene>
<comment type="caution">
    <text evidence="2">The sequence shown here is derived from an EMBL/GenBank/DDBJ whole genome shotgun (WGS) entry which is preliminary data.</text>
</comment>
<name>A0A3D5QEP4_FLESI</name>
<dbReference type="OMA" id="RYAAHPF"/>
<dbReference type="InterPro" id="IPR029055">
    <property type="entry name" value="Ntn_hydrolases_N"/>
</dbReference>
<dbReference type="AlphaFoldDB" id="A0A3D5QEP4"/>
<feature type="domain" description="Glutamine amidotransferase type-2" evidence="1">
    <location>
        <begin position="2"/>
        <end position="360"/>
    </location>
</feature>
<dbReference type="RefSeq" id="WP_013887267.1">
    <property type="nucleotide sequence ID" value="NZ_JAAZVV010000097.1"/>
</dbReference>
<evidence type="ECO:0000313" key="3">
    <source>
        <dbReference type="Proteomes" id="UP000262325"/>
    </source>
</evidence>